<proteinExistence type="predicted"/>
<comment type="caution">
    <text evidence="1">The sequence shown here is derived from an EMBL/GenBank/DDBJ whole genome shotgun (WGS) entry which is preliminary data.</text>
</comment>
<dbReference type="Proteomes" id="UP000688137">
    <property type="component" value="Unassembled WGS sequence"/>
</dbReference>
<dbReference type="AlphaFoldDB" id="A0A8S1JSE7"/>
<organism evidence="1 2">
    <name type="scientific">Paramecium primaurelia</name>
    <dbReference type="NCBI Taxonomy" id="5886"/>
    <lineage>
        <taxon>Eukaryota</taxon>
        <taxon>Sar</taxon>
        <taxon>Alveolata</taxon>
        <taxon>Ciliophora</taxon>
        <taxon>Intramacronucleata</taxon>
        <taxon>Oligohymenophorea</taxon>
        <taxon>Peniculida</taxon>
        <taxon>Parameciidae</taxon>
        <taxon>Paramecium</taxon>
    </lineage>
</organism>
<evidence type="ECO:0000313" key="1">
    <source>
        <dbReference type="EMBL" id="CAD8044977.1"/>
    </source>
</evidence>
<dbReference type="EMBL" id="CAJJDM010000004">
    <property type="protein sequence ID" value="CAD8044977.1"/>
    <property type="molecule type" value="Genomic_DNA"/>
</dbReference>
<keyword evidence="2" id="KW-1185">Reference proteome</keyword>
<evidence type="ECO:0000313" key="2">
    <source>
        <dbReference type="Proteomes" id="UP000688137"/>
    </source>
</evidence>
<gene>
    <name evidence="1" type="ORF">PPRIM_AZ9-3.1.T0080546</name>
</gene>
<accession>A0A8S1JSE7</accession>
<name>A0A8S1JSE7_PARPR</name>
<protein>
    <submittedName>
        <fullName evidence="1">Uncharacterized protein</fullName>
    </submittedName>
</protein>
<reference evidence="1" key="1">
    <citation type="submission" date="2021-01" db="EMBL/GenBank/DDBJ databases">
        <authorList>
            <consortium name="Genoscope - CEA"/>
            <person name="William W."/>
        </authorList>
    </citation>
    <scope>NUCLEOTIDE SEQUENCE</scope>
</reference>
<sequence>MIYSQQSKIYKILFIFKILQQINNVLNSKIQKQPNSIENNKLFFNIQKYLSSSTISIIHFKIRMIIFIISKLLKNFTLNLKKSHSNNSIIQEINNQNNLMLNYHQRLQNYGKNLIIWINFNQQIRNFCLVVKPVMSQIYKIPSRQDIK</sequence>